<accession>A0AAV2TRY3</accession>
<evidence type="ECO:0000313" key="1">
    <source>
        <dbReference type="EMBL" id="CAL5139050.1"/>
    </source>
</evidence>
<name>A0AAV2TRY3_CALDB</name>
<organism evidence="1 2">
    <name type="scientific">Calicophoron daubneyi</name>
    <name type="common">Rumen fluke</name>
    <name type="synonym">Paramphistomum daubneyi</name>
    <dbReference type="NCBI Taxonomy" id="300641"/>
    <lineage>
        <taxon>Eukaryota</taxon>
        <taxon>Metazoa</taxon>
        <taxon>Spiralia</taxon>
        <taxon>Lophotrochozoa</taxon>
        <taxon>Platyhelminthes</taxon>
        <taxon>Trematoda</taxon>
        <taxon>Digenea</taxon>
        <taxon>Plagiorchiida</taxon>
        <taxon>Pronocephalata</taxon>
        <taxon>Paramphistomoidea</taxon>
        <taxon>Paramphistomidae</taxon>
        <taxon>Calicophoron</taxon>
    </lineage>
</organism>
<sequence>MELFCLHTFSVSVARANSANLTTPFSQIGPLSLSVICSIRLYVLYVLPSFMHILHVYFSNCIPALFPYCPNLHGLTSFTGRCLFLSKLVPSLVCYRSLGLVSRPFNDHSELTFLKNLLG</sequence>
<reference evidence="1" key="1">
    <citation type="submission" date="2024-06" db="EMBL/GenBank/DDBJ databases">
        <authorList>
            <person name="Liu X."/>
            <person name="Lenzi L."/>
            <person name="Haldenby T S."/>
            <person name="Uol C."/>
        </authorList>
    </citation>
    <scope>NUCLEOTIDE SEQUENCE</scope>
</reference>
<comment type="caution">
    <text evidence="1">The sequence shown here is derived from an EMBL/GenBank/DDBJ whole genome shotgun (WGS) entry which is preliminary data.</text>
</comment>
<protein>
    <submittedName>
        <fullName evidence="1">Uncharacterized protein</fullName>
    </submittedName>
</protein>
<proteinExistence type="predicted"/>
<gene>
    <name evidence="1" type="ORF">CDAUBV1_LOCUS14099</name>
</gene>
<dbReference type="EMBL" id="CAXLJL010000578">
    <property type="protein sequence ID" value="CAL5139050.1"/>
    <property type="molecule type" value="Genomic_DNA"/>
</dbReference>
<dbReference type="AlphaFoldDB" id="A0AAV2TRY3"/>
<dbReference type="Proteomes" id="UP001497525">
    <property type="component" value="Unassembled WGS sequence"/>
</dbReference>
<evidence type="ECO:0000313" key="2">
    <source>
        <dbReference type="Proteomes" id="UP001497525"/>
    </source>
</evidence>